<evidence type="ECO:0000313" key="4">
    <source>
        <dbReference type="Proteomes" id="UP000263014"/>
    </source>
</evidence>
<dbReference type="Proteomes" id="UP000263014">
    <property type="component" value="Unassembled WGS sequence"/>
</dbReference>
<evidence type="ECO:0000256" key="1">
    <source>
        <dbReference type="ARBA" id="ARBA00022801"/>
    </source>
</evidence>
<feature type="domain" description="BD-FAE-like" evidence="2">
    <location>
        <begin position="34"/>
        <end position="125"/>
    </location>
</feature>
<proteinExistence type="predicted"/>
<organism evidence="3 4">
    <name type="scientific">Hungatella hathewayi</name>
    <dbReference type="NCBI Taxonomy" id="154046"/>
    <lineage>
        <taxon>Bacteria</taxon>
        <taxon>Bacillati</taxon>
        <taxon>Bacillota</taxon>
        <taxon>Clostridia</taxon>
        <taxon>Lachnospirales</taxon>
        <taxon>Lachnospiraceae</taxon>
        <taxon>Hungatella</taxon>
    </lineage>
</organism>
<dbReference type="Pfam" id="PF20434">
    <property type="entry name" value="BD-FAE"/>
    <property type="match status" value="1"/>
</dbReference>
<dbReference type="Gene3D" id="3.40.50.1820">
    <property type="entry name" value="alpha/beta hydrolase"/>
    <property type="match status" value="1"/>
</dbReference>
<dbReference type="GO" id="GO:0016787">
    <property type="term" value="F:hydrolase activity"/>
    <property type="evidence" value="ECO:0007669"/>
    <property type="project" value="UniProtKB-KW"/>
</dbReference>
<dbReference type="InterPro" id="IPR029058">
    <property type="entry name" value="AB_hydrolase_fold"/>
</dbReference>
<dbReference type="EMBL" id="QSON01000002">
    <property type="protein sequence ID" value="RGJ06671.1"/>
    <property type="molecule type" value="Genomic_DNA"/>
</dbReference>
<evidence type="ECO:0000313" key="3">
    <source>
        <dbReference type="EMBL" id="RGJ06671.1"/>
    </source>
</evidence>
<keyword evidence="1 3" id="KW-0378">Hydrolase</keyword>
<comment type="caution">
    <text evidence="3">The sequence shown here is derived from an EMBL/GenBank/DDBJ whole genome shotgun (WGS) entry which is preliminary data.</text>
</comment>
<sequence length="243" mass="26539">MTVERMILNEKRHVILTAYLQPVGGEFFHIRRRPGILILPGGGYRKCSEREADPVAYVYLKAGFQVFILEYSVGEESVWPAPLQDYEQSMELIRTNADRWHLYSNRIAVVGFSAGGHLAGCAASLAVNKPNAAILGYAVTGGVKAVERYPEAPDVAASIDKDTCPCFIFATRNDHVVPVESTVSLVTALTAAGVAYESHIYAFGPHGVSIGGPALMHPSAEVCGRVLRWPEDSIEWLMEVFGM</sequence>
<name>A0A374PCW4_9FIRM</name>
<dbReference type="AlphaFoldDB" id="A0A374PCW4"/>
<dbReference type="PANTHER" id="PTHR48081">
    <property type="entry name" value="AB HYDROLASE SUPERFAMILY PROTEIN C4A8.06C"/>
    <property type="match status" value="1"/>
</dbReference>
<accession>A0A374PCW4</accession>
<protein>
    <submittedName>
        <fullName evidence="3">Alpha/beta hydrolase</fullName>
    </submittedName>
</protein>
<dbReference type="PANTHER" id="PTHR48081:SF6">
    <property type="entry name" value="PEPTIDASE S9 PROLYL OLIGOPEPTIDASE CATALYTIC DOMAIN-CONTAINING PROTEIN"/>
    <property type="match status" value="1"/>
</dbReference>
<dbReference type="InterPro" id="IPR049492">
    <property type="entry name" value="BD-FAE-like_dom"/>
</dbReference>
<dbReference type="SUPFAM" id="SSF53474">
    <property type="entry name" value="alpha/beta-Hydrolases"/>
    <property type="match status" value="1"/>
</dbReference>
<dbReference type="InterPro" id="IPR050300">
    <property type="entry name" value="GDXG_lipolytic_enzyme"/>
</dbReference>
<gene>
    <name evidence="3" type="ORF">DXD79_05100</name>
</gene>
<dbReference type="RefSeq" id="WP_117632882.1">
    <property type="nucleotide sequence ID" value="NZ_QSON01000002.1"/>
</dbReference>
<evidence type="ECO:0000259" key="2">
    <source>
        <dbReference type="Pfam" id="PF20434"/>
    </source>
</evidence>
<reference evidence="3 4" key="1">
    <citation type="submission" date="2018-08" db="EMBL/GenBank/DDBJ databases">
        <title>A genome reference for cultivated species of the human gut microbiota.</title>
        <authorList>
            <person name="Zou Y."/>
            <person name="Xue W."/>
            <person name="Luo G."/>
        </authorList>
    </citation>
    <scope>NUCLEOTIDE SEQUENCE [LARGE SCALE GENOMIC DNA]</scope>
    <source>
        <strain evidence="3 4">TM09-12</strain>
    </source>
</reference>